<evidence type="ECO:0000256" key="1">
    <source>
        <dbReference type="ARBA" id="ARBA00004876"/>
    </source>
</evidence>
<dbReference type="InterPro" id="IPR011004">
    <property type="entry name" value="Trimer_LpxA-like_sf"/>
</dbReference>
<dbReference type="EMBL" id="CAJHUC010002093">
    <property type="protein sequence ID" value="CAD7703174.1"/>
    <property type="molecule type" value="Genomic_DNA"/>
</dbReference>
<dbReference type="PANTHER" id="PTHR42811">
    <property type="entry name" value="SERINE ACETYLTRANSFERASE"/>
    <property type="match status" value="1"/>
</dbReference>
<feature type="region of interest" description="Disordered" evidence="7">
    <location>
        <begin position="1"/>
        <end position="32"/>
    </location>
</feature>
<name>A0A8S1JAQ7_9CHLO</name>
<dbReference type="InterPro" id="IPR018357">
    <property type="entry name" value="Hexapep_transf_CS"/>
</dbReference>
<dbReference type="Pfam" id="PF00132">
    <property type="entry name" value="Hexapep"/>
    <property type="match status" value="1"/>
</dbReference>
<comment type="caution">
    <text evidence="9">The sequence shown here is derived from an EMBL/GenBank/DDBJ whole genome shotgun (WGS) entry which is preliminary data.</text>
</comment>
<dbReference type="CDD" id="cd03354">
    <property type="entry name" value="LbH_SAT"/>
    <property type="match status" value="1"/>
</dbReference>
<keyword evidence="5" id="KW-0808">Transferase</keyword>
<dbReference type="Gene3D" id="2.160.10.10">
    <property type="entry name" value="Hexapeptide repeat proteins"/>
    <property type="match status" value="1"/>
</dbReference>
<dbReference type="InterPro" id="IPR005881">
    <property type="entry name" value="Ser_O-AcTrfase"/>
</dbReference>
<dbReference type="InterPro" id="IPR042122">
    <property type="entry name" value="Ser_AcTrfase_N_sf"/>
</dbReference>
<evidence type="ECO:0000256" key="7">
    <source>
        <dbReference type="SAM" id="MobiDB-lite"/>
    </source>
</evidence>
<gene>
    <name evidence="9" type="ORF">OSTQU699_LOCUS8531</name>
</gene>
<evidence type="ECO:0000256" key="2">
    <source>
        <dbReference type="ARBA" id="ARBA00007274"/>
    </source>
</evidence>
<dbReference type="NCBIfam" id="TIGR01172">
    <property type="entry name" value="cysE"/>
    <property type="match status" value="1"/>
</dbReference>
<dbReference type="Pfam" id="PF06426">
    <property type="entry name" value="SATase_N"/>
    <property type="match status" value="1"/>
</dbReference>
<dbReference type="GO" id="GO:0009001">
    <property type="term" value="F:serine O-acetyltransferase activity"/>
    <property type="evidence" value="ECO:0007669"/>
    <property type="project" value="UniProtKB-EC"/>
</dbReference>
<keyword evidence="4" id="KW-0028">Amino-acid biosynthesis</keyword>
<evidence type="ECO:0000256" key="3">
    <source>
        <dbReference type="ARBA" id="ARBA00013266"/>
    </source>
</evidence>
<dbReference type="EC" id="2.3.1.30" evidence="3"/>
<dbReference type="SUPFAM" id="SSF51161">
    <property type="entry name" value="Trimeric LpxA-like enzymes"/>
    <property type="match status" value="1"/>
</dbReference>
<keyword evidence="6" id="KW-0012">Acyltransferase</keyword>
<dbReference type="PROSITE" id="PS00101">
    <property type="entry name" value="HEXAPEP_TRANSFERASES"/>
    <property type="match status" value="1"/>
</dbReference>
<dbReference type="FunFam" id="2.160.10.10:FF:000002">
    <property type="entry name" value="Serine acetyltransferase"/>
    <property type="match status" value="1"/>
</dbReference>
<evidence type="ECO:0000256" key="5">
    <source>
        <dbReference type="ARBA" id="ARBA00022679"/>
    </source>
</evidence>
<organism evidence="9 10">
    <name type="scientific">Ostreobium quekettii</name>
    <dbReference type="NCBI Taxonomy" id="121088"/>
    <lineage>
        <taxon>Eukaryota</taxon>
        <taxon>Viridiplantae</taxon>
        <taxon>Chlorophyta</taxon>
        <taxon>core chlorophytes</taxon>
        <taxon>Ulvophyceae</taxon>
        <taxon>TCBD clade</taxon>
        <taxon>Bryopsidales</taxon>
        <taxon>Ostreobineae</taxon>
        <taxon>Ostreobiaceae</taxon>
        <taxon>Ostreobium</taxon>
    </lineage>
</organism>
<dbReference type="InterPro" id="IPR053376">
    <property type="entry name" value="Serine_acetyltransferase"/>
</dbReference>
<dbReference type="InterPro" id="IPR001451">
    <property type="entry name" value="Hexapep"/>
</dbReference>
<sequence>MAGQHRAGSHTPEGSALRGRAPSRQPLRQHFKGGIADLRRLGSGVSRAHSTPELRAVAGGLAVKDESSQETLSFSWPQLASVPVEETEREARGHHPSQGWRWMPHHLSKDALWKKIREEAAEDAVAEPTLASTLHSTVLVHQSLEKTMAFVIANKLASSTLLGTHLMRLCLDAFEDDPAIIDACNADLQAVIDRDPACDKYTQCMLYFKGYQAVQSHRIAHWLWQKGRKALAMALQSRVSEVFHVDIHPAVSIGRGILMDHATGIVMGETSIIGDNVSMLHHVTLGGSGTGKGTRHPQIGHGVLLGAGATVLGPVHVGEGTKIGAGTVVVADVPSHSVAVGVPARIIKSNKKPEPCQSMDQCSGFKNYQI</sequence>
<proteinExistence type="inferred from homology"/>
<dbReference type="NCBIfam" id="NF041874">
    <property type="entry name" value="EPS_EpsC"/>
    <property type="match status" value="1"/>
</dbReference>
<evidence type="ECO:0000256" key="4">
    <source>
        <dbReference type="ARBA" id="ARBA00022605"/>
    </source>
</evidence>
<reference evidence="9" key="1">
    <citation type="submission" date="2020-12" db="EMBL/GenBank/DDBJ databases">
        <authorList>
            <person name="Iha C."/>
        </authorList>
    </citation>
    <scope>NUCLEOTIDE SEQUENCE</scope>
</reference>
<keyword evidence="10" id="KW-1185">Reference proteome</keyword>
<dbReference type="InterPro" id="IPR045304">
    <property type="entry name" value="LbH_SAT"/>
</dbReference>
<feature type="domain" description="Serine acetyltransferase N-terminal" evidence="8">
    <location>
        <begin position="112"/>
        <end position="216"/>
    </location>
</feature>
<dbReference type="GO" id="GO:0005737">
    <property type="term" value="C:cytoplasm"/>
    <property type="evidence" value="ECO:0007669"/>
    <property type="project" value="InterPro"/>
</dbReference>
<comment type="similarity">
    <text evidence="2">Belongs to the transferase hexapeptide repeat family.</text>
</comment>
<dbReference type="Gene3D" id="1.10.3130.10">
    <property type="entry name" value="serine acetyltransferase, domain 1"/>
    <property type="match status" value="1"/>
</dbReference>
<dbReference type="Proteomes" id="UP000708148">
    <property type="component" value="Unassembled WGS sequence"/>
</dbReference>
<dbReference type="InterPro" id="IPR010493">
    <property type="entry name" value="Ser_AcTrfase_N"/>
</dbReference>
<dbReference type="AlphaFoldDB" id="A0A8S1JAQ7"/>
<dbReference type="GO" id="GO:0006535">
    <property type="term" value="P:cysteine biosynthetic process from serine"/>
    <property type="evidence" value="ECO:0007669"/>
    <property type="project" value="InterPro"/>
</dbReference>
<evidence type="ECO:0000313" key="9">
    <source>
        <dbReference type="EMBL" id="CAD7703174.1"/>
    </source>
</evidence>
<dbReference type="OrthoDB" id="25818at2759"/>
<evidence type="ECO:0000259" key="8">
    <source>
        <dbReference type="SMART" id="SM00971"/>
    </source>
</evidence>
<accession>A0A8S1JAQ7</accession>
<evidence type="ECO:0000256" key="6">
    <source>
        <dbReference type="ARBA" id="ARBA00023315"/>
    </source>
</evidence>
<protein>
    <recommendedName>
        <fullName evidence="3">serine O-acetyltransferase</fullName>
        <ecNumber evidence="3">2.3.1.30</ecNumber>
    </recommendedName>
</protein>
<evidence type="ECO:0000313" key="10">
    <source>
        <dbReference type="Proteomes" id="UP000708148"/>
    </source>
</evidence>
<dbReference type="SMART" id="SM00971">
    <property type="entry name" value="SATase_N"/>
    <property type="match status" value="1"/>
</dbReference>
<comment type="pathway">
    <text evidence="1">Amino-acid biosynthesis; L-cysteine biosynthesis; L-cysteine from L-serine: step 1/2.</text>
</comment>